<protein>
    <submittedName>
        <fullName evidence="1">Uncharacterized protein</fullName>
    </submittedName>
</protein>
<keyword evidence="2" id="KW-1185">Reference proteome</keyword>
<gene>
    <name evidence="1" type="ORF">BC962_3225</name>
</gene>
<organism evidence="1 2">
    <name type="scientific">Gillisia mitskevichiae</name>
    <dbReference type="NCBI Taxonomy" id="270921"/>
    <lineage>
        <taxon>Bacteria</taxon>
        <taxon>Pseudomonadati</taxon>
        <taxon>Bacteroidota</taxon>
        <taxon>Flavobacteriia</taxon>
        <taxon>Flavobacteriales</taxon>
        <taxon>Flavobacteriaceae</taxon>
        <taxon>Gillisia</taxon>
    </lineage>
</organism>
<accession>A0A495NZG8</accession>
<sequence length="108" mass="12766">MFNDRLNVSVLVNVINIFREIEKNVKKLDSKERLINSHGIYLLAHLLFLNISKSKIYNPQFDSIGYINNEFSEDFNRYTKRLVNAYDEISPNNKFPYLFSKTLNTVDK</sequence>
<dbReference type="AlphaFoldDB" id="A0A495NZG8"/>
<dbReference type="Proteomes" id="UP000276282">
    <property type="component" value="Unassembled WGS sequence"/>
</dbReference>
<dbReference type="EMBL" id="RBLG01000008">
    <property type="protein sequence ID" value="RKS42558.1"/>
    <property type="molecule type" value="Genomic_DNA"/>
</dbReference>
<proteinExistence type="predicted"/>
<comment type="caution">
    <text evidence="1">The sequence shown here is derived from an EMBL/GenBank/DDBJ whole genome shotgun (WGS) entry which is preliminary data.</text>
</comment>
<reference evidence="1 2" key="1">
    <citation type="submission" date="2018-10" db="EMBL/GenBank/DDBJ databases">
        <title>Genomic Encyclopedia of Archaeal and Bacterial Type Strains, Phase II (KMG-II): from individual species to whole genera.</title>
        <authorList>
            <person name="Goeker M."/>
        </authorList>
    </citation>
    <scope>NUCLEOTIDE SEQUENCE [LARGE SCALE GENOMIC DNA]</scope>
    <source>
        <strain evidence="1 2">DSM 19839</strain>
    </source>
</reference>
<name>A0A495NZG8_9FLAO</name>
<evidence type="ECO:0000313" key="2">
    <source>
        <dbReference type="Proteomes" id="UP000276282"/>
    </source>
</evidence>
<evidence type="ECO:0000313" key="1">
    <source>
        <dbReference type="EMBL" id="RKS42558.1"/>
    </source>
</evidence>